<accession>A0A0X8HRT4</accession>
<feature type="compositionally biased region" description="Low complexity" evidence="9">
    <location>
        <begin position="437"/>
        <end position="447"/>
    </location>
</feature>
<dbReference type="GO" id="GO:0005546">
    <property type="term" value="F:phosphatidylinositol-4,5-bisphosphate binding"/>
    <property type="evidence" value="ECO:0007669"/>
    <property type="project" value="TreeGrafter"/>
</dbReference>
<dbReference type="InterPro" id="IPR008942">
    <property type="entry name" value="ENTH_VHS"/>
</dbReference>
<comment type="subcellular location">
    <subcellularLocation>
        <location evidence="2">Bud neck</location>
    </subcellularLocation>
    <subcellularLocation>
        <location evidence="1">Cell membrane</location>
        <topology evidence="1">Peripheral membrane protein</topology>
    </subcellularLocation>
    <subcellularLocation>
        <location evidence="3">Cytoplasm</location>
    </subcellularLocation>
</comment>
<dbReference type="InterPro" id="IPR011417">
    <property type="entry name" value="ANTH_dom"/>
</dbReference>
<dbReference type="FunFam" id="1.20.58.150:FF:000004">
    <property type="entry name" value="ENTH domain protein"/>
    <property type="match status" value="1"/>
</dbReference>
<feature type="compositionally biased region" description="Basic and acidic residues" evidence="9">
    <location>
        <begin position="281"/>
        <end position="290"/>
    </location>
</feature>
<protein>
    <submittedName>
        <fullName evidence="11">HDL427Wp</fullName>
    </submittedName>
</protein>
<name>A0A0X8HRT4_9SACH</name>
<dbReference type="STRING" id="45286.A0A0X8HRT4"/>
<comment type="subunit">
    <text evidence="8">Interacts with PAN1 and the clathrin heavy and light chains CHC1 and CLC1.</text>
</comment>
<dbReference type="CDD" id="cd16988">
    <property type="entry name" value="ANTH_N_YAP180"/>
    <property type="match status" value="1"/>
</dbReference>
<proteinExistence type="inferred from homology"/>
<dbReference type="InterPro" id="IPR045192">
    <property type="entry name" value="AP180-like"/>
</dbReference>
<keyword evidence="4" id="KW-0963">Cytoplasm</keyword>
<feature type="domain" description="ENTH" evidence="10">
    <location>
        <begin position="1"/>
        <end position="127"/>
    </location>
</feature>
<dbReference type="Pfam" id="PF07651">
    <property type="entry name" value="ANTH"/>
    <property type="match status" value="1"/>
</dbReference>
<dbReference type="Gene3D" id="1.20.58.150">
    <property type="entry name" value="ANTH domain"/>
    <property type="match status" value="1"/>
</dbReference>
<evidence type="ECO:0000259" key="10">
    <source>
        <dbReference type="PROSITE" id="PS50942"/>
    </source>
</evidence>
<dbReference type="GO" id="GO:0030136">
    <property type="term" value="C:clathrin-coated vesicle"/>
    <property type="evidence" value="ECO:0007669"/>
    <property type="project" value="InterPro"/>
</dbReference>
<dbReference type="SUPFAM" id="SSF89009">
    <property type="entry name" value="GAT-like domain"/>
    <property type="match status" value="1"/>
</dbReference>
<evidence type="ECO:0000256" key="8">
    <source>
        <dbReference type="ARBA" id="ARBA00061916"/>
    </source>
</evidence>
<dbReference type="InterPro" id="IPR014712">
    <property type="entry name" value="ANTH_dom_sf"/>
</dbReference>
<evidence type="ECO:0000256" key="7">
    <source>
        <dbReference type="ARBA" id="ARBA00061059"/>
    </source>
</evidence>
<evidence type="ECO:0000256" key="5">
    <source>
        <dbReference type="ARBA" id="ARBA00022583"/>
    </source>
</evidence>
<feature type="compositionally biased region" description="Polar residues" evidence="9">
    <location>
        <begin position="264"/>
        <end position="280"/>
    </location>
</feature>
<feature type="region of interest" description="Disordered" evidence="9">
    <location>
        <begin position="259"/>
        <end position="290"/>
    </location>
</feature>
<dbReference type="EMBL" id="CP014244">
    <property type="protein sequence ID" value="AMD20317.1"/>
    <property type="molecule type" value="Genomic_DNA"/>
</dbReference>
<evidence type="ECO:0000256" key="2">
    <source>
        <dbReference type="ARBA" id="ARBA00004266"/>
    </source>
</evidence>
<evidence type="ECO:0000313" key="12">
    <source>
        <dbReference type="Proteomes" id="UP000243052"/>
    </source>
</evidence>
<dbReference type="GeneID" id="28723558"/>
<dbReference type="Proteomes" id="UP000243052">
    <property type="component" value="Chromosome iv"/>
</dbReference>
<keyword evidence="12" id="KW-1185">Reference proteome</keyword>
<evidence type="ECO:0000256" key="9">
    <source>
        <dbReference type="SAM" id="MobiDB-lite"/>
    </source>
</evidence>
<dbReference type="GO" id="GO:0005935">
    <property type="term" value="C:cellular bud neck"/>
    <property type="evidence" value="ECO:0007669"/>
    <property type="project" value="UniProtKB-SubCell"/>
</dbReference>
<dbReference type="GO" id="GO:0005545">
    <property type="term" value="F:1-phosphatidylinositol binding"/>
    <property type="evidence" value="ECO:0007669"/>
    <property type="project" value="InterPro"/>
</dbReference>
<evidence type="ECO:0000313" key="11">
    <source>
        <dbReference type="EMBL" id="AMD20317.1"/>
    </source>
</evidence>
<evidence type="ECO:0000256" key="1">
    <source>
        <dbReference type="ARBA" id="ARBA00004202"/>
    </source>
</evidence>
<dbReference type="PROSITE" id="PS50942">
    <property type="entry name" value="ENTH"/>
    <property type="match status" value="1"/>
</dbReference>
<dbReference type="AlphaFoldDB" id="A0A0X8HRT4"/>
<evidence type="ECO:0000256" key="6">
    <source>
        <dbReference type="ARBA" id="ARBA00058079"/>
    </source>
</evidence>
<dbReference type="OrthoDB" id="44015at2759"/>
<dbReference type="PANTHER" id="PTHR22951">
    <property type="entry name" value="CLATHRIN ASSEMBLY PROTEIN"/>
    <property type="match status" value="1"/>
</dbReference>
<dbReference type="InterPro" id="IPR013809">
    <property type="entry name" value="ENTH"/>
</dbReference>
<dbReference type="SUPFAM" id="SSF48464">
    <property type="entry name" value="ENTH/VHS domain"/>
    <property type="match status" value="1"/>
</dbReference>
<keyword evidence="5" id="KW-0254">Endocytosis</keyword>
<comment type="function">
    <text evidence="6">Involved in endocytosis and clathrin cage assembly.</text>
</comment>
<evidence type="ECO:0000256" key="3">
    <source>
        <dbReference type="ARBA" id="ARBA00004496"/>
    </source>
</evidence>
<reference evidence="11 12" key="1">
    <citation type="submission" date="2016-01" db="EMBL/GenBank/DDBJ databases">
        <title>Genome sequence of the yeast Holleya sinecauda.</title>
        <authorList>
            <person name="Dietrich F.S."/>
        </authorList>
    </citation>
    <scope>NUCLEOTIDE SEQUENCE [LARGE SCALE GENOMIC DNA]</scope>
    <source>
        <strain evidence="11 12">ATCC 58844</strain>
    </source>
</reference>
<dbReference type="GO" id="GO:0032050">
    <property type="term" value="F:clathrin heavy chain binding"/>
    <property type="evidence" value="ECO:0007669"/>
    <property type="project" value="TreeGrafter"/>
</dbReference>
<dbReference type="GO" id="GO:0005905">
    <property type="term" value="C:clathrin-coated pit"/>
    <property type="evidence" value="ECO:0007669"/>
    <property type="project" value="TreeGrafter"/>
</dbReference>
<evidence type="ECO:0000256" key="4">
    <source>
        <dbReference type="ARBA" id="ARBA00022490"/>
    </source>
</evidence>
<dbReference type="GO" id="GO:0005886">
    <property type="term" value="C:plasma membrane"/>
    <property type="evidence" value="ECO:0007669"/>
    <property type="project" value="UniProtKB-SubCell"/>
</dbReference>
<dbReference type="SMART" id="SM00273">
    <property type="entry name" value="ENTH"/>
    <property type="match status" value="1"/>
</dbReference>
<dbReference type="GO" id="GO:0048268">
    <property type="term" value="P:clathrin coat assembly"/>
    <property type="evidence" value="ECO:0007669"/>
    <property type="project" value="InterPro"/>
</dbReference>
<gene>
    <name evidence="11" type="ORF">AW171_hschr42204</name>
</gene>
<organism evidence="11 12">
    <name type="scientific">Eremothecium sinecaudum</name>
    <dbReference type="NCBI Taxonomy" id="45286"/>
    <lineage>
        <taxon>Eukaryota</taxon>
        <taxon>Fungi</taxon>
        <taxon>Dikarya</taxon>
        <taxon>Ascomycota</taxon>
        <taxon>Saccharomycotina</taxon>
        <taxon>Saccharomycetes</taxon>
        <taxon>Saccharomycetales</taxon>
        <taxon>Saccharomycetaceae</taxon>
        <taxon>Eremothecium</taxon>
    </lineage>
</organism>
<dbReference type="PANTHER" id="PTHR22951:SF5">
    <property type="entry name" value="PHOSPHATIDYLINOSITOL-BINDING CLATHRIN ASSEMBLY PROTEIN LAP"/>
    <property type="match status" value="1"/>
</dbReference>
<sequence length="460" mass="51581">MGTFQSLVKRATKIKMAPPKEKYLRPIVMSTGEVDSFQDIMQALLLRVGDSAFTVVFKALVVLHVMVREGEKNVTLEYLARHEEFFELPGLSFNSSPTSSAGIQLVKRYNNYLKTRAEEYGEIGRDYVRDGASNLKSIERNSVVLKHVESLEFQITALLKNRFSQYDLNNGMLMAAFKLLVQDVLVLYNALNEGIITLLESFFELSRPDAKRTLELYKRFVHLTETVVKYLKAGKAVGLEIPVIKHITTKLIRSLEDHLREGENQSGDSGQKSQGAPISESQRKSDAQKQLELVREQKRILQEQLQLTNPLVQQLTQQPRMQPAATGYNPFLDLSQTAQHQNNPFITQPIVSQTTAFVPQPIPAVIAQPATIGAIPQAVPQQMPSNPFAVPTLGIQQPLNQPVNLQQTNPFANNQLHQQPIQGPIVSYATGYIPQQQQPNQNAQHPPSMYLNQGPNLIDI</sequence>
<dbReference type="RefSeq" id="XP_017987313.1">
    <property type="nucleotide sequence ID" value="XM_018132109.1"/>
</dbReference>
<feature type="compositionally biased region" description="Polar residues" evidence="9">
    <location>
        <begin position="450"/>
        <end position="460"/>
    </location>
</feature>
<dbReference type="GO" id="GO:0072583">
    <property type="term" value="P:clathrin-dependent endocytosis"/>
    <property type="evidence" value="ECO:0007669"/>
    <property type="project" value="InterPro"/>
</dbReference>
<dbReference type="GO" id="GO:0000149">
    <property type="term" value="F:SNARE binding"/>
    <property type="evidence" value="ECO:0007669"/>
    <property type="project" value="TreeGrafter"/>
</dbReference>
<dbReference type="Gene3D" id="1.25.40.90">
    <property type="match status" value="1"/>
</dbReference>
<comment type="similarity">
    <text evidence="7">Belongs to the AP180 family.</text>
</comment>
<feature type="region of interest" description="Disordered" evidence="9">
    <location>
        <begin position="437"/>
        <end position="460"/>
    </location>
</feature>
<dbReference type="GO" id="GO:0006900">
    <property type="term" value="P:vesicle budding from membrane"/>
    <property type="evidence" value="ECO:0007669"/>
    <property type="project" value="TreeGrafter"/>
</dbReference>